<dbReference type="Gene3D" id="2.40.50.100">
    <property type="match status" value="1"/>
</dbReference>
<dbReference type="InterPro" id="IPR047641">
    <property type="entry name" value="ABC_transpr_MalK/UgpC-like"/>
</dbReference>
<evidence type="ECO:0000259" key="8">
    <source>
        <dbReference type="PROSITE" id="PS50893"/>
    </source>
</evidence>
<feature type="domain" description="ABC transporter" evidence="8">
    <location>
        <begin position="8"/>
        <end position="238"/>
    </location>
</feature>
<dbReference type="PROSITE" id="PS50893">
    <property type="entry name" value="ABC_TRANSPORTER_2"/>
    <property type="match status" value="1"/>
</dbReference>
<dbReference type="InterPro" id="IPR027417">
    <property type="entry name" value="P-loop_NTPase"/>
</dbReference>
<dbReference type="Pfam" id="PF08402">
    <property type="entry name" value="TOBE_2"/>
    <property type="match status" value="1"/>
</dbReference>
<evidence type="ECO:0000313" key="10">
    <source>
        <dbReference type="Proteomes" id="UP000592216"/>
    </source>
</evidence>
<evidence type="ECO:0000256" key="6">
    <source>
        <dbReference type="ARBA" id="ARBA00022967"/>
    </source>
</evidence>
<comment type="caution">
    <text evidence="9">The sequence shown here is derived from an EMBL/GenBank/DDBJ whole genome shotgun (WGS) entry which is preliminary data.</text>
</comment>
<dbReference type="SUPFAM" id="SSF50331">
    <property type="entry name" value="MOP-like"/>
    <property type="match status" value="1"/>
</dbReference>
<keyword evidence="7" id="KW-0472">Membrane</keyword>
<dbReference type="GO" id="GO:0055052">
    <property type="term" value="C:ATP-binding cassette (ABC) transporter complex, substrate-binding subunit-containing"/>
    <property type="evidence" value="ECO:0007669"/>
    <property type="project" value="TreeGrafter"/>
</dbReference>
<dbReference type="Pfam" id="PF00005">
    <property type="entry name" value="ABC_tran"/>
    <property type="match status" value="1"/>
</dbReference>
<dbReference type="PANTHER" id="PTHR43875:SF15">
    <property type="entry name" value="TREHALOSE IMPORT ATP-BINDING PROTEIN SUGC"/>
    <property type="match status" value="1"/>
</dbReference>
<dbReference type="InterPro" id="IPR017871">
    <property type="entry name" value="ABC_transporter-like_CS"/>
</dbReference>
<dbReference type="InterPro" id="IPR013611">
    <property type="entry name" value="Transp-assoc_OB_typ2"/>
</dbReference>
<evidence type="ECO:0000256" key="5">
    <source>
        <dbReference type="ARBA" id="ARBA00022840"/>
    </source>
</evidence>
<evidence type="ECO:0000256" key="3">
    <source>
        <dbReference type="ARBA" id="ARBA00022475"/>
    </source>
</evidence>
<name>A0A850Q8R4_9RHOB</name>
<keyword evidence="6" id="KW-1278">Translocase</keyword>
<keyword evidence="4" id="KW-0547">Nucleotide-binding</keyword>
<keyword evidence="5 9" id="KW-0067">ATP-binding</keyword>
<evidence type="ECO:0000256" key="7">
    <source>
        <dbReference type="ARBA" id="ARBA00023136"/>
    </source>
</evidence>
<keyword evidence="2" id="KW-0813">Transport</keyword>
<dbReference type="InterPro" id="IPR003439">
    <property type="entry name" value="ABC_transporter-like_ATP-bd"/>
</dbReference>
<dbReference type="InterPro" id="IPR008995">
    <property type="entry name" value="Mo/tungstate-bd_C_term_dom"/>
</dbReference>
<comment type="similarity">
    <text evidence="1">Belongs to the ABC transporter superfamily.</text>
</comment>
<sequence length="358" mass="38768">MHKSQDPIQITSVSRAFGETHALKDVSVCLQPGAFSVLLGPSGCGKSTLLRLIAGLDQQTSGTIHIGAKEVTGTSPNDRNVSMVFQSYALFPHLNVAENILFGLKVRKTPKAERTQRLTRVAEMMGLSALLDRKPAQLSGGQQQRVALARAVISERPICLMDEPLSNLDAKLRTEMRVELRALQQQLGLTVVYVTHDQVEAMTMADQIIVMNQGRIEQTGTPHDIYTRPATTFTAGFIGTPPMALFDPADLADGPLPDVRQPHLIGLRAEDMHVAPSGPSARITGVEYLGADRLVSATAGQTRFIMRMPAAAPVPPSEFPLGWSPEAVSVFATNGQRLTQYDFPTPSLAQKDTTHETA</sequence>
<organism evidence="9 10">
    <name type="scientific">Donghicola mangrovi</name>
    <dbReference type="NCBI Taxonomy" id="2729614"/>
    <lineage>
        <taxon>Bacteria</taxon>
        <taxon>Pseudomonadati</taxon>
        <taxon>Pseudomonadota</taxon>
        <taxon>Alphaproteobacteria</taxon>
        <taxon>Rhodobacterales</taxon>
        <taxon>Roseobacteraceae</taxon>
        <taxon>Donghicola</taxon>
    </lineage>
</organism>
<dbReference type="Gene3D" id="3.40.50.300">
    <property type="entry name" value="P-loop containing nucleotide triphosphate hydrolases"/>
    <property type="match status" value="1"/>
</dbReference>
<dbReference type="AlphaFoldDB" id="A0A850Q8R4"/>
<dbReference type="GO" id="GO:0140359">
    <property type="term" value="F:ABC-type transporter activity"/>
    <property type="evidence" value="ECO:0007669"/>
    <property type="project" value="UniProtKB-ARBA"/>
</dbReference>
<dbReference type="SUPFAM" id="SSF52540">
    <property type="entry name" value="P-loop containing nucleoside triphosphate hydrolases"/>
    <property type="match status" value="1"/>
</dbReference>
<dbReference type="Proteomes" id="UP000592216">
    <property type="component" value="Unassembled WGS sequence"/>
</dbReference>
<dbReference type="PROSITE" id="PS00211">
    <property type="entry name" value="ABC_TRANSPORTER_1"/>
    <property type="match status" value="1"/>
</dbReference>
<evidence type="ECO:0000256" key="2">
    <source>
        <dbReference type="ARBA" id="ARBA00022448"/>
    </source>
</evidence>
<protein>
    <submittedName>
        <fullName evidence="9">ABC transporter ATP-binding protein</fullName>
    </submittedName>
</protein>
<dbReference type="InterPro" id="IPR003593">
    <property type="entry name" value="AAA+_ATPase"/>
</dbReference>
<dbReference type="RefSeq" id="WP_177158845.1">
    <property type="nucleotide sequence ID" value="NZ_JABCJE010000013.1"/>
</dbReference>
<gene>
    <name evidence="9" type="ORF">HJ536_18250</name>
</gene>
<evidence type="ECO:0000256" key="1">
    <source>
        <dbReference type="ARBA" id="ARBA00005417"/>
    </source>
</evidence>
<dbReference type="GO" id="GO:0005524">
    <property type="term" value="F:ATP binding"/>
    <property type="evidence" value="ECO:0007669"/>
    <property type="project" value="UniProtKB-KW"/>
</dbReference>
<accession>A0A850Q8R4</accession>
<dbReference type="FunFam" id="3.40.50.300:FF:000042">
    <property type="entry name" value="Maltose/maltodextrin ABC transporter, ATP-binding protein"/>
    <property type="match status" value="1"/>
</dbReference>
<dbReference type="GO" id="GO:0016887">
    <property type="term" value="F:ATP hydrolysis activity"/>
    <property type="evidence" value="ECO:0007669"/>
    <property type="project" value="InterPro"/>
</dbReference>
<dbReference type="EMBL" id="JABCJE010000013">
    <property type="protein sequence ID" value="NVO25304.1"/>
    <property type="molecule type" value="Genomic_DNA"/>
</dbReference>
<keyword evidence="3" id="KW-1003">Cell membrane</keyword>
<proteinExistence type="inferred from homology"/>
<evidence type="ECO:0000256" key="4">
    <source>
        <dbReference type="ARBA" id="ARBA00022741"/>
    </source>
</evidence>
<dbReference type="PANTHER" id="PTHR43875">
    <property type="entry name" value="MALTODEXTRIN IMPORT ATP-BINDING PROTEIN MSMX"/>
    <property type="match status" value="1"/>
</dbReference>
<reference evidence="9 10" key="1">
    <citation type="submission" date="2020-04" db="EMBL/GenBank/DDBJ databases">
        <title>Donghicola sp., a member of the Rhodobacteraceae family isolated from mangrove forest in Thailand.</title>
        <authorList>
            <person name="Charoenyingcharoen P."/>
            <person name="Yukphan P."/>
        </authorList>
    </citation>
    <scope>NUCLEOTIDE SEQUENCE [LARGE SCALE GENOMIC DNA]</scope>
    <source>
        <strain evidence="9 10">B5-SW-15</strain>
    </source>
</reference>
<dbReference type="SMART" id="SM00382">
    <property type="entry name" value="AAA"/>
    <property type="match status" value="1"/>
</dbReference>
<evidence type="ECO:0000313" key="9">
    <source>
        <dbReference type="EMBL" id="NVO25304.1"/>
    </source>
</evidence>